<organism evidence="2">
    <name type="scientific">Physcomitrium patens</name>
    <name type="common">Spreading-leaved earth moss</name>
    <name type="synonym">Physcomitrella patens</name>
    <dbReference type="NCBI Taxonomy" id="3218"/>
    <lineage>
        <taxon>Eukaryota</taxon>
        <taxon>Viridiplantae</taxon>
        <taxon>Streptophyta</taxon>
        <taxon>Embryophyta</taxon>
        <taxon>Bryophyta</taxon>
        <taxon>Bryophytina</taxon>
        <taxon>Bryopsida</taxon>
        <taxon>Funariidae</taxon>
        <taxon>Funariales</taxon>
        <taxon>Funariaceae</taxon>
        <taxon>Physcomitrium</taxon>
    </lineage>
</organism>
<evidence type="ECO:0000313" key="3">
    <source>
        <dbReference type="EnsemblPlants" id="PAC:32934084.CDS.1"/>
    </source>
</evidence>
<dbReference type="EnsemblPlants" id="Pp3c2_22389V3.1">
    <property type="protein sequence ID" value="PAC:32934084.CDS.1"/>
    <property type="gene ID" value="Pp3c2_22389"/>
</dbReference>
<dbReference type="AlphaFoldDB" id="A0A2K1L2N6"/>
<dbReference type="Gramene" id="Pp3c2_22389V3.1">
    <property type="protein sequence ID" value="PAC:32934084.CDS.1"/>
    <property type="gene ID" value="Pp3c2_22389"/>
</dbReference>
<keyword evidence="1" id="KW-1133">Transmembrane helix</keyword>
<accession>A0A2K1L2N6</accession>
<gene>
    <name evidence="2" type="ORF">PHYPA_003074</name>
</gene>
<name>A0A2K1L2N6_PHYPA</name>
<evidence type="ECO:0000256" key="1">
    <source>
        <dbReference type="SAM" id="Phobius"/>
    </source>
</evidence>
<keyword evidence="1" id="KW-0812">Transmembrane</keyword>
<protein>
    <submittedName>
        <fullName evidence="2 3">Uncharacterized protein</fullName>
    </submittedName>
</protein>
<dbReference type="Proteomes" id="UP000006727">
    <property type="component" value="Chromosome 2"/>
</dbReference>
<reference evidence="3" key="3">
    <citation type="submission" date="2020-12" db="UniProtKB">
        <authorList>
            <consortium name="EnsemblPlants"/>
        </authorList>
    </citation>
    <scope>IDENTIFICATION</scope>
</reference>
<feature type="transmembrane region" description="Helical" evidence="1">
    <location>
        <begin position="6"/>
        <end position="25"/>
    </location>
</feature>
<keyword evidence="4" id="KW-1185">Reference proteome</keyword>
<dbReference type="InParanoid" id="A0A2K1L2N6"/>
<reference evidence="2 4" key="2">
    <citation type="journal article" date="2018" name="Plant J.">
        <title>The Physcomitrella patens chromosome-scale assembly reveals moss genome structure and evolution.</title>
        <authorList>
            <person name="Lang D."/>
            <person name="Ullrich K.K."/>
            <person name="Murat F."/>
            <person name="Fuchs J."/>
            <person name="Jenkins J."/>
            <person name="Haas F.B."/>
            <person name="Piednoel M."/>
            <person name="Gundlach H."/>
            <person name="Van Bel M."/>
            <person name="Meyberg R."/>
            <person name="Vives C."/>
            <person name="Morata J."/>
            <person name="Symeonidi A."/>
            <person name="Hiss M."/>
            <person name="Muchero W."/>
            <person name="Kamisugi Y."/>
            <person name="Saleh O."/>
            <person name="Blanc G."/>
            <person name="Decker E.L."/>
            <person name="van Gessel N."/>
            <person name="Grimwood J."/>
            <person name="Hayes R.D."/>
            <person name="Graham S.W."/>
            <person name="Gunter L.E."/>
            <person name="McDaniel S.F."/>
            <person name="Hoernstein S.N.W."/>
            <person name="Larsson A."/>
            <person name="Li F.W."/>
            <person name="Perroud P.F."/>
            <person name="Phillips J."/>
            <person name="Ranjan P."/>
            <person name="Rokshar D.S."/>
            <person name="Rothfels C.J."/>
            <person name="Schneider L."/>
            <person name="Shu S."/>
            <person name="Stevenson D.W."/>
            <person name="Thummler F."/>
            <person name="Tillich M."/>
            <person name="Villarreal Aguilar J.C."/>
            <person name="Widiez T."/>
            <person name="Wong G.K."/>
            <person name="Wymore A."/>
            <person name="Zhang Y."/>
            <person name="Zimmer A.D."/>
            <person name="Quatrano R.S."/>
            <person name="Mayer K.F.X."/>
            <person name="Goodstein D."/>
            <person name="Casacuberta J.M."/>
            <person name="Vandepoele K."/>
            <person name="Reski R."/>
            <person name="Cuming A.C."/>
            <person name="Tuskan G.A."/>
            <person name="Maumus F."/>
            <person name="Salse J."/>
            <person name="Schmutz J."/>
            <person name="Rensing S.A."/>
        </authorList>
    </citation>
    <scope>NUCLEOTIDE SEQUENCE [LARGE SCALE GENOMIC DNA]</scope>
    <source>
        <strain evidence="3 4">cv. Gransden 2004</strain>
    </source>
</reference>
<keyword evidence="1" id="KW-0472">Membrane</keyword>
<sequence length="119" mass="13279">MAVISLAGSGDGLMVCSVCVVNAVGRNRNRRRKRFRDEGLGVRVEASPSSQAFRCGAVQLQKPTALHDDRHQLNRFLLSFPFPFLPDLVFKGTINDLTSRNSSEKMRSYVEGRRKPQGT</sequence>
<proteinExistence type="predicted"/>
<evidence type="ECO:0000313" key="4">
    <source>
        <dbReference type="Proteomes" id="UP000006727"/>
    </source>
</evidence>
<reference evidence="2 4" key="1">
    <citation type="journal article" date="2008" name="Science">
        <title>The Physcomitrella genome reveals evolutionary insights into the conquest of land by plants.</title>
        <authorList>
            <person name="Rensing S."/>
            <person name="Lang D."/>
            <person name="Zimmer A."/>
            <person name="Terry A."/>
            <person name="Salamov A."/>
            <person name="Shapiro H."/>
            <person name="Nishiyama T."/>
            <person name="Perroud P.-F."/>
            <person name="Lindquist E."/>
            <person name="Kamisugi Y."/>
            <person name="Tanahashi T."/>
            <person name="Sakakibara K."/>
            <person name="Fujita T."/>
            <person name="Oishi K."/>
            <person name="Shin-I T."/>
            <person name="Kuroki Y."/>
            <person name="Toyoda A."/>
            <person name="Suzuki Y."/>
            <person name="Hashimoto A."/>
            <person name="Yamaguchi K."/>
            <person name="Sugano A."/>
            <person name="Kohara Y."/>
            <person name="Fujiyama A."/>
            <person name="Anterola A."/>
            <person name="Aoki S."/>
            <person name="Ashton N."/>
            <person name="Barbazuk W.B."/>
            <person name="Barker E."/>
            <person name="Bennetzen J."/>
            <person name="Bezanilla M."/>
            <person name="Blankenship R."/>
            <person name="Cho S.H."/>
            <person name="Dutcher S."/>
            <person name="Estelle M."/>
            <person name="Fawcett J.A."/>
            <person name="Gundlach H."/>
            <person name="Hanada K."/>
            <person name="Heyl A."/>
            <person name="Hicks K.A."/>
            <person name="Hugh J."/>
            <person name="Lohr M."/>
            <person name="Mayer K."/>
            <person name="Melkozernov A."/>
            <person name="Murata T."/>
            <person name="Nelson D."/>
            <person name="Pils B."/>
            <person name="Prigge M."/>
            <person name="Reiss B."/>
            <person name="Renner T."/>
            <person name="Rombauts S."/>
            <person name="Rushton P."/>
            <person name="Sanderfoot A."/>
            <person name="Schween G."/>
            <person name="Shiu S.-H."/>
            <person name="Stueber K."/>
            <person name="Theodoulou F.L."/>
            <person name="Tu H."/>
            <person name="Van de Peer Y."/>
            <person name="Verrier P.J."/>
            <person name="Waters E."/>
            <person name="Wood A."/>
            <person name="Yang L."/>
            <person name="Cove D."/>
            <person name="Cuming A."/>
            <person name="Hasebe M."/>
            <person name="Lucas S."/>
            <person name="Mishler D.B."/>
            <person name="Reski R."/>
            <person name="Grigoriev I."/>
            <person name="Quatrano R.S."/>
            <person name="Boore J.L."/>
        </authorList>
    </citation>
    <scope>NUCLEOTIDE SEQUENCE [LARGE SCALE GENOMIC DNA]</scope>
    <source>
        <strain evidence="3 4">cv. Gransden 2004</strain>
    </source>
</reference>
<dbReference type="EMBL" id="ABEU02000002">
    <property type="protein sequence ID" value="PNR60281.1"/>
    <property type="molecule type" value="Genomic_DNA"/>
</dbReference>
<evidence type="ECO:0000313" key="2">
    <source>
        <dbReference type="EMBL" id="PNR60281.1"/>
    </source>
</evidence>